<keyword evidence="1" id="KW-1133">Transmembrane helix</keyword>
<evidence type="ECO:0000256" key="1">
    <source>
        <dbReference type="SAM" id="Phobius"/>
    </source>
</evidence>
<organism evidence="2 3">
    <name type="scientific">Acinetobacter defluvii</name>
    <dbReference type="NCBI Taxonomy" id="1871111"/>
    <lineage>
        <taxon>Bacteria</taxon>
        <taxon>Pseudomonadati</taxon>
        <taxon>Pseudomonadota</taxon>
        <taxon>Gammaproteobacteria</taxon>
        <taxon>Moraxellales</taxon>
        <taxon>Moraxellaceae</taxon>
        <taxon>Acinetobacter</taxon>
    </lineage>
</organism>
<proteinExistence type="predicted"/>
<reference evidence="2" key="1">
    <citation type="submission" date="2019-08" db="EMBL/GenBank/DDBJ databases">
        <title>The complete genome of Acinetobacter defluvii strain WCHAD010030.</title>
        <authorList>
            <person name="Hu Y."/>
            <person name="Qin J."/>
            <person name="Feng Y."/>
            <person name="Zong Z."/>
        </authorList>
    </citation>
    <scope>NUCLEOTIDE SEQUENCE</scope>
    <source>
        <strain evidence="2">WCHA30</strain>
    </source>
</reference>
<feature type="transmembrane region" description="Helical" evidence="1">
    <location>
        <begin position="202"/>
        <end position="219"/>
    </location>
</feature>
<feature type="transmembrane region" description="Helical" evidence="1">
    <location>
        <begin position="114"/>
        <end position="133"/>
    </location>
</feature>
<feature type="transmembrane region" description="Helical" evidence="1">
    <location>
        <begin position="84"/>
        <end position="108"/>
    </location>
</feature>
<dbReference type="PANTHER" id="PTHR37314">
    <property type="entry name" value="SLR0142 PROTEIN"/>
    <property type="match status" value="1"/>
</dbReference>
<feature type="transmembrane region" description="Helical" evidence="1">
    <location>
        <begin position="52"/>
        <end position="72"/>
    </location>
</feature>
<dbReference type="STRING" id="1871111.GCA_001704615_03308"/>
<dbReference type="PANTHER" id="PTHR37314:SF5">
    <property type="entry name" value="SLR0142 PROTEIN"/>
    <property type="match status" value="1"/>
</dbReference>
<feature type="transmembrane region" description="Helical" evidence="1">
    <location>
        <begin position="21"/>
        <end position="46"/>
    </location>
</feature>
<dbReference type="InterPro" id="IPR010699">
    <property type="entry name" value="DUF1275"/>
</dbReference>
<dbReference type="OrthoDB" id="5125627at2"/>
<evidence type="ECO:0000313" key="2">
    <source>
        <dbReference type="EMBL" id="AWL28793.1"/>
    </source>
</evidence>
<protein>
    <submittedName>
        <fullName evidence="2">DUF1275 domain-containing protein</fullName>
    </submittedName>
</protein>
<accession>A0A2S2FCU3</accession>
<keyword evidence="1" id="KW-0812">Transmembrane</keyword>
<dbReference type="Proteomes" id="UP000245977">
    <property type="component" value="Chromosome"/>
</dbReference>
<feature type="transmembrane region" description="Helical" evidence="1">
    <location>
        <begin position="177"/>
        <end position="196"/>
    </location>
</feature>
<gene>
    <name evidence="2" type="ORF">DJ533_09540</name>
</gene>
<keyword evidence="3" id="KW-1185">Reference proteome</keyword>
<dbReference type="KEGG" id="adv:DJ533_09540"/>
<name>A0A2S2FCU3_9GAMM</name>
<dbReference type="EMBL" id="CP029397">
    <property type="protein sequence ID" value="AWL28793.1"/>
    <property type="molecule type" value="Genomic_DNA"/>
</dbReference>
<evidence type="ECO:0000313" key="3">
    <source>
        <dbReference type="Proteomes" id="UP000245977"/>
    </source>
</evidence>
<dbReference type="Pfam" id="PF06912">
    <property type="entry name" value="DUF1275"/>
    <property type="match status" value="1"/>
</dbReference>
<keyword evidence="1" id="KW-0472">Membrane</keyword>
<dbReference type="AlphaFoldDB" id="A0A2S2FCU3"/>
<sequence length="226" mass="25181">MMRIHLGKILSFNAGYVDTASFLALHGLFAAHVTGNFVTLGAALVSDSQTGAWAKLAALPMFCLMVLVTKLIDQRFLKLQKNSYIFLLKLMFVLFCLAAALSVVYLPFPKQDTLISFVVGMLLVAAMAIQNAMHRIHWLKESPTTVMTGSTTQLMLDIGELFSKPSTEKKAQIYQRVYSILPTMLSFALGCAIAAIVYKFALLWLFIVPPVLLVLTYIYRENYKKA</sequence>